<dbReference type="Proteomes" id="UP001160142">
    <property type="component" value="Unassembled WGS sequence"/>
</dbReference>
<dbReference type="Pfam" id="PF02361">
    <property type="entry name" value="CbiQ"/>
    <property type="match status" value="1"/>
</dbReference>
<comment type="subcellular location">
    <subcellularLocation>
        <location evidence="1">Membrane</location>
        <topology evidence="1">Multi-pass membrane protein</topology>
    </subcellularLocation>
</comment>
<comment type="caution">
    <text evidence="7">The sequence shown here is derived from an EMBL/GenBank/DDBJ whole genome shotgun (WGS) entry which is preliminary data.</text>
</comment>
<keyword evidence="3 6" id="KW-0812">Transmembrane</keyword>
<feature type="transmembrane region" description="Helical" evidence="6">
    <location>
        <begin position="233"/>
        <end position="258"/>
    </location>
</feature>
<evidence type="ECO:0000313" key="8">
    <source>
        <dbReference type="Proteomes" id="UP001160142"/>
    </source>
</evidence>
<evidence type="ECO:0000256" key="6">
    <source>
        <dbReference type="SAM" id="Phobius"/>
    </source>
</evidence>
<evidence type="ECO:0000313" key="7">
    <source>
        <dbReference type="EMBL" id="MDH6181302.1"/>
    </source>
</evidence>
<feature type="transmembrane region" description="Helical" evidence="6">
    <location>
        <begin position="106"/>
        <end position="128"/>
    </location>
</feature>
<dbReference type="InterPro" id="IPR051611">
    <property type="entry name" value="ECF_transporter_component"/>
</dbReference>
<gene>
    <name evidence="7" type="ORF">M2152_001484</name>
</gene>
<name>A0ABT6KQC8_9MICO</name>
<keyword evidence="8" id="KW-1185">Reference proteome</keyword>
<evidence type="ECO:0000256" key="4">
    <source>
        <dbReference type="ARBA" id="ARBA00022989"/>
    </source>
</evidence>
<keyword evidence="5 6" id="KW-0472">Membrane</keyword>
<dbReference type="PANTHER" id="PTHR34857:SF2">
    <property type="entry name" value="SLL0384 PROTEIN"/>
    <property type="match status" value="1"/>
</dbReference>
<sequence length="262" mass="27822">MTLLAPTRGTHVVHRINPVTKLVASILVSIALVLSIDWVSATVALAAEFLLFPFAGLTLAQFFRRTAAVWIAAVLGGFTILLYGRPSGETYAQFLLVHITDGSIELAIATVLRVLAIALPAVVLFATVDPTDLADGFAQILRLPARFVLGALAGLRLVSLFAEDWRSLERARRARGVGDGGRIRRFLSQAFALLVLAIRRGSKLATAMEARAFGAPGPRTWARRSRLRGADAVLLALAVAVAVASVSISVATGSWNFIGGQG</sequence>
<dbReference type="CDD" id="cd16914">
    <property type="entry name" value="EcfT"/>
    <property type="match status" value="1"/>
</dbReference>
<dbReference type="InterPro" id="IPR003339">
    <property type="entry name" value="ABC/ECF_trnsptr_transmembrane"/>
</dbReference>
<keyword evidence="2" id="KW-1003">Cell membrane</keyword>
<feature type="transmembrane region" description="Helical" evidence="6">
    <location>
        <begin position="67"/>
        <end position="86"/>
    </location>
</feature>
<evidence type="ECO:0000256" key="3">
    <source>
        <dbReference type="ARBA" id="ARBA00022692"/>
    </source>
</evidence>
<protein>
    <submittedName>
        <fullName evidence="7">Energy-coupling factor transport system permease protein</fullName>
    </submittedName>
</protein>
<dbReference type="PANTHER" id="PTHR34857">
    <property type="entry name" value="SLL0384 PROTEIN"/>
    <property type="match status" value="1"/>
</dbReference>
<proteinExistence type="predicted"/>
<evidence type="ECO:0000256" key="2">
    <source>
        <dbReference type="ARBA" id="ARBA00022475"/>
    </source>
</evidence>
<evidence type="ECO:0000256" key="1">
    <source>
        <dbReference type="ARBA" id="ARBA00004141"/>
    </source>
</evidence>
<accession>A0ABT6KQC8</accession>
<keyword evidence="4 6" id="KW-1133">Transmembrane helix</keyword>
<organism evidence="7 8">
    <name type="scientific">Antiquaquibacter oligotrophicus</name>
    <dbReference type="NCBI Taxonomy" id="2880260"/>
    <lineage>
        <taxon>Bacteria</taxon>
        <taxon>Bacillati</taxon>
        <taxon>Actinomycetota</taxon>
        <taxon>Actinomycetes</taxon>
        <taxon>Micrococcales</taxon>
        <taxon>Microbacteriaceae</taxon>
        <taxon>Antiquaquibacter</taxon>
    </lineage>
</organism>
<reference evidence="7 8" key="1">
    <citation type="submission" date="2023-04" db="EMBL/GenBank/DDBJ databases">
        <title>Genome Encyclopedia of Bacteria and Archaea VI: Functional Genomics of Type Strains.</title>
        <authorList>
            <person name="Whitman W."/>
        </authorList>
    </citation>
    <scope>NUCLEOTIDE SEQUENCE [LARGE SCALE GENOMIC DNA]</scope>
    <source>
        <strain evidence="7 8">SG_E_30_P1</strain>
    </source>
</reference>
<feature type="transmembrane region" description="Helical" evidence="6">
    <location>
        <begin position="22"/>
        <end position="55"/>
    </location>
</feature>
<evidence type="ECO:0000256" key="5">
    <source>
        <dbReference type="ARBA" id="ARBA00023136"/>
    </source>
</evidence>
<dbReference type="EMBL" id="JARXVQ010000001">
    <property type="protein sequence ID" value="MDH6181302.1"/>
    <property type="molecule type" value="Genomic_DNA"/>
</dbReference>
<dbReference type="RefSeq" id="WP_322133619.1">
    <property type="nucleotide sequence ID" value="NZ_CP085036.1"/>
</dbReference>